<reference evidence="2 3" key="1">
    <citation type="submission" date="2017-12" db="EMBL/GenBank/DDBJ databases">
        <title>Phylogenetic diversity of female urinary microbiome.</title>
        <authorList>
            <person name="Thomas-White K."/>
            <person name="Wolfe A.J."/>
        </authorList>
    </citation>
    <scope>NUCLEOTIDE SEQUENCE [LARGE SCALE GENOMIC DNA]</scope>
    <source>
        <strain evidence="2 3">UMB0064</strain>
    </source>
</reference>
<keyword evidence="1" id="KW-0472">Membrane</keyword>
<accession>A0A2I1M6X6</accession>
<organism evidence="2 3">
    <name type="scientific">Alloscardovia omnicolens</name>
    <dbReference type="NCBI Taxonomy" id="419015"/>
    <lineage>
        <taxon>Bacteria</taxon>
        <taxon>Bacillati</taxon>
        <taxon>Actinomycetota</taxon>
        <taxon>Actinomycetes</taxon>
        <taxon>Bifidobacteriales</taxon>
        <taxon>Bifidobacteriaceae</taxon>
        <taxon>Alloscardovia</taxon>
    </lineage>
</organism>
<feature type="transmembrane region" description="Helical" evidence="1">
    <location>
        <begin position="101"/>
        <end position="121"/>
    </location>
</feature>
<name>A0A2I1M6X6_9BIFI</name>
<keyword evidence="1" id="KW-0812">Transmembrane</keyword>
<dbReference type="Proteomes" id="UP000242263">
    <property type="component" value="Unassembled WGS sequence"/>
</dbReference>
<sequence>MNWLSPDSKFMEAWNNTTDGILINLLMLLTSVPLVTIGVALAAGNETARKTLQGEGNSVVRTYWASYKSNLGKATLLWLPYLLTGITLVGMWAFLHEPWAMVIEIFLSIMWILGFEWTFAVQARFDNTVARTWLNAFVFALGNPLFTALLIIIDVAFIFIIVGTVMYLPPALFLVIVFGYGSMLMLHVPFTERAFSRYIQ</sequence>
<protein>
    <submittedName>
        <fullName evidence="2">DUF624 domain-containing protein</fullName>
    </submittedName>
</protein>
<evidence type="ECO:0000256" key="1">
    <source>
        <dbReference type="SAM" id="Phobius"/>
    </source>
</evidence>
<dbReference type="EMBL" id="PKGU01000001">
    <property type="protein sequence ID" value="PKZ15883.1"/>
    <property type="molecule type" value="Genomic_DNA"/>
</dbReference>
<dbReference type="AlphaFoldDB" id="A0A2I1M6X6"/>
<feature type="transmembrane region" description="Helical" evidence="1">
    <location>
        <begin position="76"/>
        <end position="95"/>
    </location>
</feature>
<feature type="transmembrane region" description="Helical" evidence="1">
    <location>
        <begin position="20"/>
        <end position="43"/>
    </location>
</feature>
<evidence type="ECO:0000313" key="2">
    <source>
        <dbReference type="EMBL" id="PKZ15883.1"/>
    </source>
</evidence>
<feature type="transmembrane region" description="Helical" evidence="1">
    <location>
        <begin position="167"/>
        <end position="190"/>
    </location>
</feature>
<keyword evidence="1" id="KW-1133">Transmembrane helix</keyword>
<gene>
    <name evidence="2" type="ORF">CYJ32_00050</name>
</gene>
<proteinExistence type="predicted"/>
<feature type="transmembrane region" description="Helical" evidence="1">
    <location>
        <begin position="133"/>
        <end position="161"/>
    </location>
</feature>
<dbReference type="GeneID" id="35869166"/>
<dbReference type="Pfam" id="PF04854">
    <property type="entry name" value="DUF624"/>
    <property type="match status" value="1"/>
</dbReference>
<dbReference type="InterPro" id="IPR006938">
    <property type="entry name" value="DUF624"/>
</dbReference>
<dbReference type="RefSeq" id="WP_022856316.1">
    <property type="nucleotide sequence ID" value="NZ_JASOFK010000001.1"/>
</dbReference>
<comment type="caution">
    <text evidence="2">The sequence shown here is derived from an EMBL/GenBank/DDBJ whole genome shotgun (WGS) entry which is preliminary data.</text>
</comment>
<evidence type="ECO:0000313" key="3">
    <source>
        <dbReference type="Proteomes" id="UP000242263"/>
    </source>
</evidence>